<keyword evidence="1" id="KW-0805">Transcription regulation</keyword>
<dbReference type="PROSITE" id="PS50042">
    <property type="entry name" value="CNMP_BINDING_3"/>
    <property type="match status" value="1"/>
</dbReference>
<dbReference type="InterPro" id="IPR036390">
    <property type="entry name" value="WH_DNA-bd_sf"/>
</dbReference>
<reference evidence="6 7" key="1">
    <citation type="submission" date="2020-06" db="EMBL/GenBank/DDBJ databases">
        <title>Actinokineospora xiongansis sp. nov., isolated from soil of Baiyangdian.</title>
        <authorList>
            <person name="Zhang X."/>
        </authorList>
    </citation>
    <scope>NUCLEOTIDE SEQUENCE [LARGE SCALE GENOMIC DNA]</scope>
    <source>
        <strain evidence="6 7">HBU206404</strain>
    </source>
</reference>
<dbReference type="RefSeq" id="WP_187220082.1">
    <property type="nucleotide sequence ID" value="NZ_JABVED010000004.1"/>
</dbReference>
<evidence type="ECO:0000313" key="7">
    <source>
        <dbReference type="Proteomes" id="UP000734823"/>
    </source>
</evidence>
<dbReference type="PROSITE" id="PS51063">
    <property type="entry name" value="HTH_CRP_2"/>
    <property type="match status" value="1"/>
</dbReference>
<dbReference type="InterPro" id="IPR018490">
    <property type="entry name" value="cNMP-bd_dom_sf"/>
</dbReference>
<dbReference type="InterPro" id="IPR000595">
    <property type="entry name" value="cNMP-bd_dom"/>
</dbReference>
<accession>A0ABR7L4X5</accession>
<dbReference type="PANTHER" id="PTHR24567:SF74">
    <property type="entry name" value="HTH-TYPE TRANSCRIPTIONAL REGULATOR ARCR"/>
    <property type="match status" value="1"/>
</dbReference>
<protein>
    <submittedName>
        <fullName evidence="6">Crp/Fnr family transcriptional regulator</fullName>
    </submittedName>
</protein>
<dbReference type="Pfam" id="PF13545">
    <property type="entry name" value="HTH_Crp_2"/>
    <property type="match status" value="1"/>
</dbReference>
<evidence type="ECO:0000256" key="3">
    <source>
        <dbReference type="ARBA" id="ARBA00023163"/>
    </source>
</evidence>
<sequence>MFWDLLTEAQRDAVRDAADLRTWARGDLLMRQGDRARWVLVLISGFVKVIAVTPGGRDAVLALRGPGDILGEMAAADGEPRSANVVAGTATTAYWLSARRLNNLATRNNGIAPALWRTAVDRSRSADLRRIELTDGPGLTRVAVVIAELADRFGRRTTDGVVIALDLSQDDIAGIVSASRETVTRALRVLRADGAIATRRRQITVLRRDRLDAHR</sequence>
<evidence type="ECO:0000313" key="6">
    <source>
        <dbReference type="EMBL" id="MBC6447573.1"/>
    </source>
</evidence>
<dbReference type="InterPro" id="IPR012318">
    <property type="entry name" value="HTH_CRP"/>
</dbReference>
<keyword evidence="2" id="KW-0238">DNA-binding</keyword>
<evidence type="ECO:0000256" key="2">
    <source>
        <dbReference type="ARBA" id="ARBA00023125"/>
    </source>
</evidence>
<dbReference type="Gene3D" id="1.10.10.10">
    <property type="entry name" value="Winged helix-like DNA-binding domain superfamily/Winged helix DNA-binding domain"/>
    <property type="match status" value="1"/>
</dbReference>
<dbReference type="SMART" id="SM00419">
    <property type="entry name" value="HTH_CRP"/>
    <property type="match status" value="1"/>
</dbReference>
<dbReference type="SMART" id="SM00100">
    <property type="entry name" value="cNMP"/>
    <property type="match status" value="1"/>
</dbReference>
<dbReference type="InterPro" id="IPR014710">
    <property type="entry name" value="RmlC-like_jellyroll"/>
</dbReference>
<dbReference type="CDD" id="cd00038">
    <property type="entry name" value="CAP_ED"/>
    <property type="match status" value="1"/>
</dbReference>
<evidence type="ECO:0000256" key="1">
    <source>
        <dbReference type="ARBA" id="ARBA00023015"/>
    </source>
</evidence>
<evidence type="ECO:0000259" key="5">
    <source>
        <dbReference type="PROSITE" id="PS51063"/>
    </source>
</evidence>
<organism evidence="6 7">
    <name type="scientific">Actinokineospora xionganensis</name>
    <dbReference type="NCBI Taxonomy" id="2684470"/>
    <lineage>
        <taxon>Bacteria</taxon>
        <taxon>Bacillati</taxon>
        <taxon>Actinomycetota</taxon>
        <taxon>Actinomycetes</taxon>
        <taxon>Pseudonocardiales</taxon>
        <taxon>Pseudonocardiaceae</taxon>
        <taxon>Actinokineospora</taxon>
    </lineage>
</organism>
<dbReference type="SUPFAM" id="SSF46785">
    <property type="entry name" value="Winged helix' DNA-binding domain"/>
    <property type="match status" value="1"/>
</dbReference>
<proteinExistence type="predicted"/>
<dbReference type="Proteomes" id="UP000734823">
    <property type="component" value="Unassembled WGS sequence"/>
</dbReference>
<dbReference type="PANTHER" id="PTHR24567">
    <property type="entry name" value="CRP FAMILY TRANSCRIPTIONAL REGULATORY PROTEIN"/>
    <property type="match status" value="1"/>
</dbReference>
<dbReference type="InterPro" id="IPR050397">
    <property type="entry name" value="Env_Response_Regulators"/>
</dbReference>
<dbReference type="EMBL" id="JABVED010000004">
    <property type="protein sequence ID" value="MBC6447573.1"/>
    <property type="molecule type" value="Genomic_DNA"/>
</dbReference>
<name>A0ABR7L4X5_9PSEU</name>
<dbReference type="Pfam" id="PF00027">
    <property type="entry name" value="cNMP_binding"/>
    <property type="match status" value="1"/>
</dbReference>
<dbReference type="InterPro" id="IPR036388">
    <property type="entry name" value="WH-like_DNA-bd_sf"/>
</dbReference>
<keyword evidence="7" id="KW-1185">Reference proteome</keyword>
<dbReference type="SUPFAM" id="SSF51206">
    <property type="entry name" value="cAMP-binding domain-like"/>
    <property type="match status" value="1"/>
</dbReference>
<dbReference type="Gene3D" id="2.60.120.10">
    <property type="entry name" value="Jelly Rolls"/>
    <property type="match status" value="1"/>
</dbReference>
<feature type="domain" description="HTH crp-type" evidence="5">
    <location>
        <begin position="136"/>
        <end position="209"/>
    </location>
</feature>
<gene>
    <name evidence="6" type="ORF">GPZ80_10365</name>
</gene>
<comment type="caution">
    <text evidence="6">The sequence shown here is derived from an EMBL/GenBank/DDBJ whole genome shotgun (WGS) entry which is preliminary data.</text>
</comment>
<keyword evidence="3" id="KW-0804">Transcription</keyword>
<evidence type="ECO:0000259" key="4">
    <source>
        <dbReference type="PROSITE" id="PS50042"/>
    </source>
</evidence>
<feature type="domain" description="Cyclic nucleotide-binding" evidence="4">
    <location>
        <begin position="2"/>
        <end position="104"/>
    </location>
</feature>